<dbReference type="PANTHER" id="PTHR11214">
    <property type="entry name" value="BETA-1,3-N-ACETYLGLUCOSAMINYLTRANSFERASE"/>
    <property type="match status" value="1"/>
</dbReference>
<dbReference type="Proteomes" id="UP000242913">
    <property type="component" value="Unassembled WGS sequence"/>
</dbReference>
<evidence type="ECO:0000313" key="12">
    <source>
        <dbReference type="Proteomes" id="UP000242913"/>
    </source>
</evidence>
<keyword evidence="9 10" id="KW-0472">Membrane</keyword>
<organism evidence="11 12">
    <name type="scientific">Onchocerca flexuosa</name>
    <dbReference type="NCBI Taxonomy" id="387005"/>
    <lineage>
        <taxon>Eukaryota</taxon>
        <taxon>Metazoa</taxon>
        <taxon>Ecdysozoa</taxon>
        <taxon>Nematoda</taxon>
        <taxon>Chromadorea</taxon>
        <taxon>Rhabditida</taxon>
        <taxon>Spirurina</taxon>
        <taxon>Spiruromorpha</taxon>
        <taxon>Filarioidea</taxon>
        <taxon>Onchocercidae</taxon>
        <taxon>Onchocerca</taxon>
    </lineage>
</organism>
<evidence type="ECO:0000256" key="3">
    <source>
        <dbReference type="ARBA" id="ARBA00022676"/>
    </source>
</evidence>
<evidence type="ECO:0000256" key="1">
    <source>
        <dbReference type="ARBA" id="ARBA00004323"/>
    </source>
</evidence>
<evidence type="ECO:0000256" key="9">
    <source>
        <dbReference type="ARBA" id="ARBA00023136"/>
    </source>
</evidence>
<evidence type="ECO:0000256" key="5">
    <source>
        <dbReference type="ARBA" id="ARBA00022692"/>
    </source>
</evidence>
<proteinExistence type="inferred from homology"/>
<dbReference type="Gene3D" id="3.90.550.50">
    <property type="match status" value="1"/>
</dbReference>
<sequence>MVEYGISFNMKYYNEFRRLKRAILKRPQIINVCCMVIIFCSSILLLHTYINFSFNAKRAYEATKAILYNFTDSRILLSPSFQQCPNVPVFYIIRTHPRNTRWRSIIRSTWAGSLKHSLLFVLGVEKVGEVHELIELEANRYDDLIVFDMIDTYNNMTLKSLNILSWIVRNCQKPRFFMQGDPDIVAFPDEIALYTSKLNTNLIAVYGRCWKGAKARREDSSKWALNSLIYASVTYPTYLAGGAWLFSPATAKRLLMALEKPLSYVHIDDVLITGIFAELMDVRRVCLNTIGYLYEFSLKKCRDFLAVLQLEDHEILKTILDYREASLGCYSRLSSYK</sequence>
<accession>A0A238BTF1</accession>
<keyword evidence="5 10" id="KW-0812">Transmembrane</keyword>
<protein>
    <recommendedName>
        <fullName evidence="10">Hexosyltransferase</fullName>
        <ecNumber evidence="10">2.4.1.-</ecNumber>
    </recommendedName>
</protein>
<feature type="transmembrane region" description="Helical" evidence="10">
    <location>
        <begin position="29"/>
        <end position="50"/>
    </location>
</feature>
<evidence type="ECO:0000256" key="10">
    <source>
        <dbReference type="RuleBase" id="RU363063"/>
    </source>
</evidence>
<keyword evidence="6 10" id="KW-0735">Signal-anchor</keyword>
<evidence type="ECO:0000256" key="2">
    <source>
        <dbReference type="ARBA" id="ARBA00008661"/>
    </source>
</evidence>
<dbReference type="AlphaFoldDB" id="A0A238BTF1"/>
<evidence type="ECO:0000313" key="11">
    <source>
        <dbReference type="EMBL" id="OZC07960.1"/>
    </source>
</evidence>
<name>A0A238BTF1_9BILA</name>
<keyword evidence="7 10" id="KW-1133">Transmembrane helix</keyword>
<comment type="similarity">
    <text evidence="2 10">Belongs to the glycosyltransferase 31 family.</text>
</comment>
<dbReference type="GO" id="GO:0016758">
    <property type="term" value="F:hexosyltransferase activity"/>
    <property type="evidence" value="ECO:0007669"/>
    <property type="project" value="InterPro"/>
</dbReference>
<dbReference type="OrthoDB" id="6355886at2759"/>
<evidence type="ECO:0000256" key="4">
    <source>
        <dbReference type="ARBA" id="ARBA00022679"/>
    </source>
</evidence>
<evidence type="ECO:0000256" key="7">
    <source>
        <dbReference type="ARBA" id="ARBA00022989"/>
    </source>
</evidence>
<dbReference type="Pfam" id="PF01762">
    <property type="entry name" value="Galactosyl_T"/>
    <property type="match status" value="1"/>
</dbReference>
<dbReference type="GO" id="GO:0006493">
    <property type="term" value="P:protein O-linked glycosylation"/>
    <property type="evidence" value="ECO:0007669"/>
    <property type="project" value="TreeGrafter"/>
</dbReference>
<evidence type="ECO:0000256" key="8">
    <source>
        <dbReference type="ARBA" id="ARBA00023034"/>
    </source>
</evidence>
<dbReference type="PANTHER" id="PTHR11214:SF319">
    <property type="entry name" value="HEXOSYLTRANSFERASE"/>
    <property type="match status" value="1"/>
</dbReference>
<gene>
    <name evidence="11" type="ORF">X798_05067</name>
</gene>
<dbReference type="EMBL" id="KZ270018">
    <property type="protein sequence ID" value="OZC07960.1"/>
    <property type="molecule type" value="Genomic_DNA"/>
</dbReference>
<keyword evidence="8 10" id="KW-0333">Golgi apparatus</keyword>
<evidence type="ECO:0000256" key="6">
    <source>
        <dbReference type="ARBA" id="ARBA00022968"/>
    </source>
</evidence>
<keyword evidence="12" id="KW-1185">Reference proteome</keyword>
<comment type="subcellular location">
    <subcellularLocation>
        <location evidence="1 10">Golgi apparatus membrane</location>
        <topology evidence="1 10">Single-pass type II membrane protein</topology>
    </subcellularLocation>
</comment>
<dbReference type="GO" id="GO:0000139">
    <property type="term" value="C:Golgi membrane"/>
    <property type="evidence" value="ECO:0007669"/>
    <property type="project" value="UniProtKB-SubCell"/>
</dbReference>
<reference evidence="11 12" key="1">
    <citation type="submission" date="2015-12" db="EMBL/GenBank/DDBJ databases">
        <title>Draft genome of the nematode, Onchocerca flexuosa.</title>
        <authorList>
            <person name="Mitreva M."/>
        </authorList>
    </citation>
    <scope>NUCLEOTIDE SEQUENCE [LARGE SCALE GENOMIC DNA]</scope>
    <source>
        <strain evidence="11">Red Deer</strain>
    </source>
</reference>
<keyword evidence="4" id="KW-0808">Transferase</keyword>
<keyword evidence="3 10" id="KW-0328">Glycosyltransferase</keyword>
<dbReference type="InterPro" id="IPR002659">
    <property type="entry name" value="Glyco_trans_31"/>
</dbReference>
<dbReference type="EC" id="2.4.1.-" evidence="10"/>